<organism evidence="8">
    <name type="scientific">Levilinea saccharolytica</name>
    <dbReference type="NCBI Taxonomy" id="229921"/>
    <lineage>
        <taxon>Bacteria</taxon>
        <taxon>Bacillati</taxon>
        <taxon>Chloroflexota</taxon>
        <taxon>Anaerolineae</taxon>
        <taxon>Anaerolineales</taxon>
        <taxon>Anaerolineaceae</taxon>
        <taxon>Levilinea</taxon>
    </lineage>
</organism>
<feature type="coiled-coil region" evidence="3">
    <location>
        <begin position="115"/>
        <end position="149"/>
    </location>
</feature>
<comment type="subcellular location">
    <subcellularLocation>
        <location evidence="1">Cell envelope</location>
    </subcellularLocation>
</comment>
<dbReference type="EMBL" id="DF967975">
    <property type="protein sequence ID" value="GAP19165.1"/>
    <property type="molecule type" value="Genomic_DNA"/>
</dbReference>
<evidence type="ECO:0000256" key="4">
    <source>
        <dbReference type="SAM" id="MobiDB-lite"/>
    </source>
</evidence>
<dbReference type="AlphaFoldDB" id="A0A0M8JRU3"/>
<feature type="coiled-coil region" evidence="3">
    <location>
        <begin position="233"/>
        <end position="260"/>
    </location>
</feature>
<evidence type="ECO:0000256" key="1">
    <source>
        <dbReference type="ARBA" id="ARBA00004196"/>
    </source>
</evidence>
<evidence type="ECO:0000259" key="7">
    <source>
        <dbReference type="Pfam" id="PF25967"/>
    </source>
</evidence>
<dbReference type="Proteomes" id="UP000050501">
    <property type="component" value="Unassembled WGS sequence"/>
</dbReference>
<evidence type="ECO:0000256" key="5">
    <source>
        <dbReference type="SAM" id="Phobius"/>
    </source>
</evidence>
<dbReference type="Pfam" id="PF25917">
    <property type="entry name" value="BSH_RND"/>
    <property type="match status" value="1"/>
</dbReference>
<dbReference type="Gene3D" id="2.40.30.170">
    <property type="match status" value="1"/>
</dbReference>
<keyword evidence="5" id="KW-0812">Transmembrane</keyword>
<dbReference type="RefSeq" id="WP_062419467.1">
    <property type="nucleotide sequence ID" value="NZ_BBXZ01000161.1"/>
</dbReference>
<keyword evidence="5" id="KW-0472">Membrane</keyword>
<evidence type="ECO:0000313" key="10">
    <source>
        <dbReference type="Proteomes" id="UP000050501"/>
    </source>
</evidence>
<keyword evidence="10" id="KW-1185">Reference proteome</keyword>
<evidence type="ECO:0000259" key="6">
    <source>
        <dbReference type="Pfam" id="PF25917"/>
    </source>
</evidence>
<dbReference type="STRING" id="229921.ADN01_00895"/>
<feature type="domain" description="Multidrug resistance protein MdtA-like C-terminal permuted SH3" evidence="7">
    <location>
        <begin position="413"/>
        <end position="469"/>
    </location>
</feature>
<dbReference type="Gene3D" id="2.40.420.20">
    <property type="match status" value="1"/>
</dbReference>
<dbReference type="Gene3D" id="1.10.287.470">
    <property type="entry name" value="Helix hairpin bin"/>
    <property type="match status" value="1"/>
</dbReference>
<reference evidence="9 10" key="2">
    <citation type="submission" date="2015-07" db="EMBL/GenBank/DDBJ databases">
        <title>Genome sequence of Levilinea saccharolytica DSM 16555.</title>
        <authorList>
            <person name="Hemp J."/>
            <person name="Ward L.M."/>
            <person name="Pace L.A."/>
            <person name="Fischer W.W."/>
        </authorList>
    </citation>
    <scope>NUCLEOTIDE SEQUENCE [LARGE SCALE GENOMIC DNA]</scope>
    <source>
        <strain evidence="9 10">KIBI-1</strain>
    </source>
</reference>
<dbReference type="InterPro" id="IPR058627">
    <property type="entry name" value="MdtA-like_C"/>
</dbReference>
<dbReference type="PANTHER" id="PTHR32347:SF23">
    <property type="entry name" value="BLL5650 PROTEIN"/>
    <property type="match status" value="1"/>
</dbReference>
<dbReference type="InterPro" id="IPR050465">
    <property type="entry name" value="UPF0194_transport"/>
</dbReference>
<dbReference type="EMBL" id="LGCM01000003">
    <property type="protein sequence ID" value="KPL91521.1"/>
    <property type="molecule type" value="Genomic_DNA"/>
</dbReference>
<feature type="domain" description="Multidrug resistance protein MdtA-like barrel-sandwich hybrid" evidence="6">
    <location>
        <begin position="81"/>
        <end position="318"/>
    </location>
</feature>
<keyword evidence="5" id="KW-1133">Transmembrane helix</keyword>
<dbReference type="GO" id="GO:0030313">
    <property type="term" value="C:cell envelope"/>
    <property type="evidence" value="ECO:0007669"/>
    <property type="project" value="UniProtKB-SubCell"/>
</dbReference>
<dbReference type="SUPFAM" id="SSF111369">
    <property type="entry name" value="HlyD-like secretion proteins"/>
    <property type="match status" value="2"/>
</dbReference>
<dbReference type="Gene3D" id="2.40.50.100">
    <property type="match status" value="1"/>
</dbReference>
<reference evidence="8" key="1">
    <citation type="journal article" date="2015" name="Genome Announc.">
        <title>Draft Genome Sequences of Anaerolinea thermolimosa IMO-1, Bellilinea caldifistulae GOMI-1, Leptolinea tardivitalis YMTK-2, Levilinea saccharolytica KIBI-1, Longilinea arvoryzae KOME-1, Previously Described as Members of the Class Anaerolineae (Chloroflexi).</title>
        <authorList>
            <person name="Matsuura N."/>
            <person name="Tourlousse M.D."/>
            <person name="Ohashi A."/>
            <person name="Hugenholtz P."/>
            <person name="Sekiguchi Y."/>
        </authorList>
    </citation>
    <scope>NUCLEOTIDE SEQUENCE</scope>
    <source>
        <strain evidence="8">KIBI-1</strain>
    </source>
</reference>
<evidence type="ECO:0000256" key="3">
    <source>
        <dbReference type="SAM" id="Coils"/>
    </source>
</evidence>
<feature type="compositionally biased region" description="Low complexity" evidence="4">
    <location>
        <begin position="474"/>
        <end position="489"/>
    </location>
</feature>
<dbReference type="PANTHER" id="PTHR32347">
    <property type="entry name" value="EFFLUX SYSTEM COMPONENT YKNX-RELATED"/>
    <property type="match status" value="1"/>
</dbReference>
<protein>
    <submittedName>
        <fullName evidence="8">Multidrug resistance efflux pump</fullName>
    </submittedName>
</protein>
<evidence type="ECO:0000256" key="2">
    <source>
        <dbReference type="ARBA" id="ARBA00023054"/>
    </source>
</evidence>
<gene>
    <name evidence="9" type="ORF">ADN01_00895</name>
    <name evidence="8" type="ORF">LSAC_03065</name>
</gene>
<feature type="region of interest" description="Disordered" evidence="4">
    <location>
        <begin position="472"/>
        <end position="500"/>
    </location>
</feature>
<evidence type="ECO:0000313" key="8">
    <source>
        <dbReference type="EMBL" id="GAP19165.1"/>
    </source>
</evidence>
<evidence type="ECO:0000313" key="9">
    <source>
        <dbReference type="EMBL" id="KPL91521.1"/>
    </source>
</evidence>
<feature type="transmembrane region" description="Helical" evidence="5">
    <location>
        <begin position="20"/>
        <end position="38"/>
    </location>
</feature>
<name>A0A0M8JRU3_9CHLR</name>
<accession>A0A0M8JRU3</accession>
<sequence length="500" mass="53421">MKRSKPAASNQRLWQKKGIWAAVILFLAACGGAAWYFLYGPQAVLAQSASKAAAAVNTTLVKKGDLSVTVSGSGVLEANRTVDLSFSTGGTVSDVHVQLGDMVKEGQVLARLDNASSLEANVVSLQLKLLQAQKDLTDLQQNADVSLAEAYQDWVTAKAAYQEAVAAQQRTAYARCSEEVNTRYKTQLDQASSRMNELAVHSLGTDAWVDAKNTYDTALANYTYCTTYTESEKIEAQAAVDVSKTKMDQAERKYNTLKSAAGIDPSQLALDEAAVETYRLQLIQAKEDLQGMTLTAPMDGKVVYLASGVGTIVDTSKFISIADVSRPQLIVSVDESDIDHFVLSSPASVIFDALPDQTFHGVITQVDPSLTSSGQYRILKGVLTLNTDAVRTVQNLPLGLNASVTIVYKEIKDALIIPVTALKKLNGEGYEVQLVDNDGTTRSQEVQIGLQDGTYAEVLSGLNEGDKIIAITGNSSSSPSSNPFTDGGMMMPGGGMPPPP</sequence>
<dbReference type="InterPro" id="IPR058625">
    <property type="entry name" value="MdtA-like_BSH"/>
</dbReference>
<proteinExistence type="predicted"/>
<dbReference type="Pfam" id="PF25967">
    <property type="entry name" value="RND-MFP_C"/>
    <property type="match status" value="1"/>
</dbReference>
<dbReference type="PROSITE" id="PS51257">
    <property type="entry name" value="PROKAR_LIPOPROTEIN"/>
    <property type="match status" value="1"/>
</dbReference>
<keyword evidence="2 3" id="KW-0175">Coiled coil</keyword>